<dbReference type="Proteomes" id="UP000006695">
    <property type="component" value="Chromosome"/>
</dbReference>
<evidence type="ECO:0000256" key="1">
    <source>
        <dbReference type="ARBA" id="ARBA00004571"/>
    </source>
</evidence>
<dbReference type="STRING" id="351605.Gura_1964"/>
<feature type="domain" description="TonB-dependent receptor-like beta-barrel" evidence="13">
    <location>
        <begin position="200"/>
        <end position="592"/>
    </location>
</feature>
<evidence type="ECO:0000256" key="11">
    <source>
        <dbReference type="RuleBase" id="RU003357"/>
    </source>
</evidence>
<evidence type="ECO:0000259" key="14">
    <source>
        <dbReference type="Pfam" id="PF07715"/>
    </source>
</evidence>
<protein>
    <submittedName>
        <fullName evidence="15">TonB-dependent receptor, plug</fullName>
    </submittedName>
</protein>
<dbReference type="Pfam" id="PF00593">
    <property type="entry name" value="TonB_dep_Rec_b-barrel"/>
    <property type="match status" value="1"/>
</dbReference>
<dbReference type="InterPro" id="IPR036942">
    <property type="entry name" value="Beta-barrel_TonB_sf"/>
</dbReference>
<dbReference type="PROSITE" id="PS52016">
    <property type="entry name" value="TONB_DEPENDENT_REC_3"/>
    <property type="match status" value="1"/>
</dbReference>
<keyword evidence="16" id="KW-1185">Reference proteome</keyword>
<keyword evidence="6" id="KW-0406">Ion transport</keyword>
<evidence type="ECO:0000256" key="9">
    <source>
        <dbReference type="ARBA" id="ARBA00023237"/>
    </source>
</evidence>
<dbReference type="InterPro" id="IPR039426">
    <property type="entry name" value="TonB-dep_rcpt-like"/>
</dbReference>
<evidence type="ECO:0000313" key="16">
    <source>
        <dbReference type="Proteomes" id="UP000006695"/>
    </source>
</evidence>
<evidence type="ECO:0000256" key="12">
    <source>
        <dbReference type="SAM" id="SignalP"/>
    </source>
</evidence>
<gene>
    <name evidence="15" type="ordered locus">Gura_1964</name>
</gene>
<evidence type="ECO:0000256" key="8">
    <source>
        <dbReference type="ARBA" id="ARBA00023136"/>
    </source>
</evidence>
<proteinExistence type="inferred from homology"/>
<dbReference type="InterPro" id="IPR000531">
    <property type="entry name" value="Beta-barrel_TonB"/>
</dbReference>
<dbReference type="Gene3D" id="2.40.170.20">
    <property type="entry name" value="TonB-dependent receptor, beta-barrel domain"/>
    <property type="match status" value="1"/>
</dbReference>
<keyword evidence="3 10" id="KW-1134">Transmembrane beta strand</keyword>
<dbReference type="PANTHER" id="PTHR30069">
    <property type="entry name" value="TONB-DEPENDENT OUTER MEMBRANE RECEPTOR"/>
    <property type="match status" value="1"/>
</dbReference>
<evidence type="ECO:0000256" key="3">
    <source>
        <dbReference type="ARBA" id="ARBA00022452"/>
    </source>
</evidence>
<dbReference type="InterPro" id="IPR012910">
    <property type="entry name" value="Plug_dom"/>
</dbReference>
<evidence type="ECO:0000313" key="15">
    <source>
        <dbReference type="EMBL" id="ABQ26154.1"/>
    </source>
</evidence>
<dbReference type="OrthoDB" id="5389752at2"/>
<sequence length="618" mass="67891">MYFFRFPLLIVLLVFCIVGVSPFTAGASEDDQTLSLFSGGDQPLVSSGRTPRPTSRIAENVTVITAEQIALLNAHTLADVLNTVPGFQLEQVQTPGSFTFFSLQGATDAQAHVQVLIDGVPQNNLLQGAADVGLIPVQQIDRVEIIKGAASAAWGQALGGVINVITKAPESERVIGGTAAASMGERLTTDMRGELSGTVRRFGYYLSGGNLHSNGLLPGNRINNSNVYGKFTYDLPSKGSLMLGFDFRKADRGLDETLLYHDTTEAHRAYTFLTFTYPLTERLTLELAARASHRNDETLLGHFDQGLVVLDNNFTVRESRRGGSAKLVWGDSLTNLVAGVEYEHGETEQWDALVPNSPFLTDRTMDRWATSANGTFSYGALTILPGVRFDHTGLSSDALSYTLGATYRLTEKTVLRGYGARGYSLPNAIWNNGPQKVWTVQAGAETEAVPYLWLKGTFFYNDTWNVEVGDFNLSSPGVTLREQIKQGFELEARTIPLYGFSLAGGYTFTDARDGETKERLKSVPEHGAKLALNYDNISLGLRGVMTGNYVQWNAPIGNNAKDSAVIWDLHLTKMLFPAWELSPELFFSVHNLFNGSQYQSDSFKNAPRWLEGGVRWRF</sequence>
<keyword evidence="2 10" id="KW-0813">Transport</keyword>
<accession>A5GFE9</accession>
<dbReference type="RefSeq" id="WP_011938857.1">
    <property type="nucleotide sequence ID" value="NC_009483.1"/>
</dbReference>
<dbReference type="Pfam" id="PF07715">
    <property type="entry name" value="Plug"/>
    <property type="match status" value="1"/>
</dbReference>
<feature type="chain" id="PRO_5002683568" evidence="12">
    <location>
        <begin position="28"/>
        <end position="618"/>
    </location>
</feature>
<evidence type="ECO:0000256" key="10">
    <source>
        <dbReference type="PROSITE-ProRule" id="PRU01360"/>
    </source>
</evidence>
<keyword evidence="8 10" id="KW-0472">Membrane</keyword>
<feature type="domain" description="TonB-dependent receptor plug" evidence="14">
    <location>
        <begin position="56"/>
        <end position="161"/>
    </location>
</feature>
<keyword evidence="9 10" id="KW-0998">Cell outer membrane</keyword>
<organism evidence="15 16">
    <name type="scientific">Geotalea uraniireducens (strain Rf4)</name>
    <name type="common">Geobacter uraniireducens</name>
    <dbReference type="NCBI Taxonomy" id="351605"/>
    <lineage>
        <taxon>Bacteria</taxon>
        <taxon>Pseudomonadati</taxon>
        <taxon>Thermodesulfobacteriota</taxon>
        <taxon>Desulfuromonadia</taxon>
        <taxon>Geobacterales</taxon>
        <taxon>Geobacteraceae</taxon>
        <taxon>Geotalea</taxon>
    </lineage>
</organism>
<dbReference type="EMBL" id="CP000698">
    <property type="protein sequence ID" value="ABQ26154.1"/>
    <property type="molecule type" value="Genomic_DNA"/>
</dbReference>
<comment type="subcellular location">
    <subcellularLocation>
        <location evidence="1 10">Cell outer membrane</location>
        <topology evidence="1 10">Multi-pass membrane protein</topology>
    </subcellularLocation>
</comment>
<feature type="signal peptide" evidence="12">
    <location>
        <begin position="1"/>
        <end position="27"/>
    </location>
</feature>
<dbReference type="AlphaFoldDB" id="A5GFE9"/>
<evidence type="ECO:0000256" key="5">
    <source>
        <dbReference type="ARBA" id="ARBA00022729"/>
    </source>
</evidence>
<keyword evidence="4 10" id="KW-0812">Transmembrane</keyword>
<keyword evidence="7 11" id="KW-0798">TonB box</keyword>
<name>A5GFE9_GEOUR</name>
<dbReference type="Gene3D" id="2.170.130.10">
    <property type="entry name" value="TonB-dependent receptor, plug domain"/>
    <property type="match status" value="1"/>
</dbReference>
<dbReference type="HOGENOM" id="CLU_008287_18_5_7"/>
<dbReference type="SUPFAM" id="SSF56935">
    <property type="entry name" value="Porins"/>
    <property type="match status" value="1"/>
</dbReference>
<evidence type="ECO:0000256" key="2">
    <source>
        <dbReference type="ARBA" id="ARBA00022448"/>
    </source>
</evidence>
<dbReference type="KEGG" id="gur:Gura_1964"/>
<evidence type="ECO:0000256" key="7">
    <source>
        <dbReference type="ARBA" id="ARBA00023077"/>
    </source>
</evidence>
<evidence type="ECO:0000256" key="4">
    <source>
        <dbReference type="ARBA" id="ARBA00022692"/>
    </source>
</evidence>
<dbReference type="GO" id="GO:0044718">
    <property type="term" value="P:siderophore transmembrane transport"/>
    <property type="evidence" value="ECO:0007669"/>
    <property type="project" value="TreeGrafter"/>
</dbReference>
<dbReference type="GO" id="GO:0009279">
    <property type="term" value="C:cell outer membrane"/>
    <property type="evidence" value="ECO:0007669"/>
    <property type="project" value="UniProtKB-SubCell"/>
</dbReference>
<keyword evidence="5 12" id="KW-0732">Signal</keyword>
<dbReference type="GO" id="GO:0015344">
    <property type="term" value="F:siderophore uptake transmembrane transporter activity"/>
    <property type="evidence" value="ECO:0007669"/>
    <property type="project" value="TreeGrafter"/>
</dbReference>
<reference evidence="15 16" key="1">
    <citation type="submission" date="2007-05" db="EMBL/GenBank/DDBJ databases">
        <title>Complete sequence of Geobacter uraniireducens Rf4.</title>
        <authorList>
            <consortium name="US DOE Joint Genome Institute"/>
            <person name="Copeland A."/>
            <person name="Lucas S."/>
            <person name="Lapidus A."/>
            <person name="Barry K."/>
            <person name="Detter J.C."/>
            <person name="Glavina del Rio T."/>
            <person name="Hammon N."/>
            <person name="Israni S."/>
            <person name="Dalin E."/>
            <person name="Tice H."/>
            <person name="Pitluck S."/>
            <person name="Chertkov O."/>
            <person name="Brettin T."/>
            <person name="Bruce D."/>
            <person name="Han C."/>
            <person name="Schmutz J."/>
            <person name="Larimer F."/>
            <person name="Land M."/>
            <person name="Hauser L."/>
            <person name="Kyrpides N."/>
            <person name="Mikhailova N."/>
            <person name="Shelobolina E."/>
            <person name="Aklujkar M."/>
            <person name="Lovley D."/>
            <person name="Richardson P."/>
        </authorList>
    </citation>
    <scope>NUCLEOTIDE SEQUENCE [LARGE SCALE GENOMIC DNA]</scope>
    <source>
        <strain evidence="15 16">Rf4</strain>
    </source>
</reference>
<evidence type="ECO:0000259" key="13">
    <source>
        <dbReference type="Pfam" id="PF00593"/>
    </source>
</evidence>
<evidence type="ECO:0000256" key="6">
    <source>
        <dbReference type="ARBA" id="ARBA00023065"/>
    </source>
</evidence>
<comment type="similarity">
    <text evidence="10 11">Belongs to the TonB-dependent receptor family.</text>
</comment>
<keyword evidence="15" id="KW-0675">Receptor</keyword>
<dbReference type="PANTHER" id="PTHR30069:SF53">
    <property type="entry name" value="COLICIN I RECEPTOR-RELATED"/>
    <property type="match status" value="1"/>
</dbReference>
<dbReference type="InterPro" id="IPR037066">
    <property type="entry name" value="Plug_dom_sf"/>
</dbReference>